<keyword evidence="8" id="KW-1185">Reference proteome</keyword>
<dbReference type="InterPro" id="IPR058792">
    <property type="entry name" value="Beta-barrel_RND_2"/>
</dbReference>
<dbReference type="Pfam" id="PF19335">
    <property type="entry name" value="HMBD"/>
    <property type="match status" value="1"/>
</dbReference>
<accession>A0ABX7PSU9</accession>
<dbReference type="InterPro" id="IPR058790">
    <property type="entry name" value="BSH_CusB"/>
</dbReference>
<dbReference type="Pfam" id="PF25954">
    <property type="entry name" value="Beta-barrel_RND_2"/>
    <property type="match status" value="1"/>
</dbReference>
<proteinExistence type="inferred from homology"/>
<reference evidence="7 8" key="1">
    <citation type="submission" date="2020-12" db="EMBL/GenBank/DDBJ databases">
        <authorList>
            <person name="Awala S.I."/>
            <person name="Gwak J.-H."/>
            <person name="Kim S.-J."/>
            <person name="Rhee S.-K."/>
        </authorList>
    </citation>
    <scope>NUCLEOTIDE SEQUENCE [LARGE SCALE GENOMIC DNA]</scope>
    <source>
        <strain evidence="7 8">IT5</strain>
    </source>
</reference>
<dbReference type="PANTHER" id="PTHR30097:SF4">
    <property type="entry name" value="SLR6042 PROTEIN"/>
    <property type="match status" value="1"/>
</dbReference>
<feature type="domain" description="CusB-like barrel-sandwich hybrid" evidence="5">
    <location>
        <begin position="134"/>
        <end position="267"/>
    </location>
</feature>
<dbReference type="Gene3D" id="2.40.30.170">
    <property type="match status" value="1"/>
</dbReference>
<dbReference type="InterPro" id="IPR051909">
    <property type="entry name" value="MFP_Cation_Efflux"/>
</dbReference>
<sequence length="471" mass="53511">MKGTKHFLELFLYFFFFLFSFLSVVRSEEKKGDILYYTCTMHPSVKSKTPGKCPICSMDLVPVHASSVETHATEMVQKEVAGSTSFFIPPERLQAIGIRTEEVGIRPLKLNIKAPAIVSINESQVYDINVKAGNGYVLKLYANYVGKHFSKGEVLATILSQDWVQAQMDYIRAYRAWRRSLLVKKDNPILLDQQFYHVRARLRVWDLDDEQIKELEKYAWSMSVNDVRTAKGIRGTFELRSPVDGHVHEKNVYEGMYFTAGQSLLRIVDLRTVWVLAELPEDQAKYVAIGLPCQIRFPALPEKIYEAKVDFIQPHFEEETRRLQLRVVLPNPQHRIHPGMYADFNTIIDFGKRLAVSEDAVIPTGENFVAFIDHGGGHLEPRFVDIGEKIDGYYIVRGGLKEGERVVSGANFLIDAEARVQGALKIWTREKSLSPGGSTTQPGKKGQEPYPMDHGPMHHGHMHMQGMPGME</sequence>
<protein>
    <submittedName>
        <fullName evidence="7">Efflux RND transporter periplasmic adaptor subunit</fullName>
    </submittedName>
</protein>
<feature type="domain" description="Heavy metal binding" evidence="4">
    <location>
        <begin position="36"/>
        <end position="63"/>
    </location>
</feature>
<dbReference type="EMBL" id="CP065956">
    <property type="protein sequence ID" value="QSR86047.1"/>
    <property type="molecule type" value="Genomic_DNA"/>
</dbReference>
<dbReference type="Proteomes" id="UP000663088">
    <property type="component" value="Chromosome"/>
</dbReference>
<dbReference type="InterPro" id="IPR006143">
    <property type="entry name" value="RND_pump_MFP"/>
</dbReference>
<evidence type="ECO:0000256" key="1">
    <source>
        <dbReference type="ARBA" id="ARBA00009477"/>
    </source>
</evidence>
<dbReference type="NCBIfam" id="TIGR01730">
    <property type="entry name" value="RND_mfp"/>
    <property type="match status" value="1"/>
</dbReference>
<evidence type="ECO:0000259" key="4">
    <source>
        <dbReference type="Pfam" id="PF19335"/>
    </source>
</evidence>
<keyword evidence="2" id="KW-0813">Transport</keyword>
<dbReference type="PANTHER" id="PTHR30097">
    <property type="entry name" value="CATION EFFLUX SYSTEM PROTEIN CUSB"/>
    <property type="match status" value="1"/>
</dbReference>
<feature type="domain" description="CusB-like beta-barrel" evidence="6">
    <location>
        <begin position="272"/>
        <end position="344"/>
    </location>
</feature>
<feature type="region of interest" description="Disordered" evidence="3">
    <location>
        <begin position="431"/>
        <end position="471"/>
    </location>
</feature>
<evidence type="ECO:0000259" key="5">
    <source>
        <dbReference type="Pfam" id="PF25919"/>
    </source>
</evidence>
<evidence type="ECO:0000256" key="3">
    <source>
        <dbReference type="SAM" id="MobiDB-lite"/>
    </source>
</evidence>
<gene>
    <name evidence="7" type="ORF">EM20IM_05900</name>
</gene>
<organism evidence="7 8">
    <name type="scientific">Candidatus Methylacidiphilum infernorum</name>
    <dbReference type="NCBI Taxonomy" id="511746"/>
    <lineage>
        <taxon>Bacteria</taxon>
        <taxon>Pseudomonadati</taxon>
        <taxon>Verrucomicrobiota</taxon>
        <taxon>Methylacidiphilae</taxon>
        <taxon>Methylacidiphilales</taxon>
        <taxon>Methylacidiphilaceae</taxon>
        <taxon>Methylacidiphilum (ex Ratnadevi et al. 2023)</taxon>
    </lineage>
</organism>
<comment type="similarity">
    <text evidence="1">Belongs to the membrane fusion protein (MFP) (TC 8.A.1) family.</text>
</comment>
<dbReference type="Gene3D" id="2.40.420.20">
    <property type="match status" value="1"/>
</dbReference>
<name>A0ABX7PSU9_9BACT</name>
<dbReference type="Pfam" id="PF25919">
    <property type="entry name" value="BSH_CusB"/>
    <property type="match status" value="1"/>
</dbReference>
<evidence type="ECO:0000256" key="2">
    <source>
        <dbReference type="ARBA" id="ARBA00022448"/>
    </source>
</evidence>
<evidence type="ECO:0000259" key="6">
    <source>
        <dbReference type="Pfam" id="PF25954"/>
    </source>
</evidence>
<evidence type="ECO:0000313" key="7">
    <source>
        <dbReference type="EMBL" id="QSR86047.1"/>
    </source>
</evidence>
<dbReference type="RefSeq" id="WP_206844129.1">
    <property type="nucleotide sequence ID" value="NZ_CP065956.1"/>
</dbReference>
<dbReference type="InterPro" id="IPR045800">
    <property type="entry name" value="HMBD"/>
</dbReference>
<dbReference type="SUPFAM" id="SSF111369">
    <property type="entry name" value="HlyD-like secretion proteins"/>
    <property type="match status" value="1"/>
</dbReference>
<evidence type="ECO:0000313" key="8">
    <source>
        <dbReference type="Proteomes" id="UP000663088"/>
    </source>
</evidence>